<name>A0A6L7GXG0_9ACTN</name>
<evidence type="ECO:0000313" key="7">
    <source>
        <dbReference type="EMBL" id="MXP23325.1"/>
    </source>
</evidence>
<dbReference type="AlphaFoldDB" id="A0A6L7GXG0"/>
<dbReference type="EMBL" id="WMBR01000005">
    <property type="protein sequence ID" value="MXP23325.1"/>
    <property type="molecule type" value="Genomic_DNA"/>
</dbReference>
<dbReference type="GO" id="GO:0005886">
    <property type="term" value="C:plasma membrane"/>
    <property type="evidence" value="ECO:0007669"/>
    <property type="project" value="UniProtKB-SubCell"/>
</dbReference>
<proteinExistence type="predicted"/>
<comment type="caution">
    <text evidence="7">The sequence shown here is derived from an EMBL/GenBank/DDBJ whole genome shotgun (WGS) entry which is preliminary data.</text>
</comment>
<evidence type="ECO:0000313" key="8">
    <source>
        <dbReference type="Proteomes" id="UP000475545"/>
    </source>
</evidence>
<keyword evidence="2" id="KW-1003">Cell membrane</keyword>
<evidence type="ECO:0000256" key="1">
    <source>
        <dbReference type="ARBA" id="ARBA00004651"/>
    </source>
</evidence>
<evidence type="ECO:0000256" key="3">
    <source>
        <dbReference type="ARBA" id="ARBA00022692"/>
    </source>
</evidence>
<dbReference type="Pfam" id="PF03626">
    <property type="entry name" value="COX4_pro"/>
    <property type="match status" value="1"/>
</dbReference>
<reference evidence="7 8" key="1">
    <citation type="submission" date="2019-11" db="EMBL/GenBank/DDBJ databases">
        <title>Gordonia sp. nov., a novel actinobacterium isolated from mangrove soil in Hainan.</title>
        <authorList>
            <person name="Huang X."/>
            <person name="Xie Y."/>
            <person name="Chu X."/>
            <person name="Xiao K."/>
        </authorList>
    </citation>
    <scope>NUCLEOTIDE SEQUENCE [LARGE SCALE GENOMIC DNA]</scope>
    <source>
        <strain evidence="7 8">HNM0687</strain>
    </source>
</reference>
<keyword evidence="5 6" id="KW-0472">Membrane</keyword>
<dbReference type="Proteomes" id="UP000475545">
    <property type="component" value="Unassembled WGS sequence"/>
</dbReference>
<keyword evidence="8" id="KW-1185">Reference proteome</keyword>
<evidence type="ECO:0000256" key="5">
    <source>
        <dbReference type="ARBA" id="ARBA00023136"/>
    </source>
</evidence>
<feature type="transmembrane region" description="Helical" evidence="6">
    <location>
        <begin position="69"/>
        <end position="88"/>
    </location>
</feature>
<dbReference type="InterPro" id="IPR005171">
    <property type="entry name" value="Cyt_c_oxidase_su4_prok"/>
</dbReference>
<evidence type="ECO:0000256" key="2">
    <source>
        <dbReference type="ARBA" id="ARBA00022475"/>
    </source>
</evidence>
<feature type="transmembrane region" description="Helical" evidence="6">
    <location>
        <begin position="12"/>
        <end position="32"/>
    </location>
</feature>
<comment type="subcellular location">
    <subcellularLocation>
        <location evidence="1">Cell membrane</location>
        <topology evidence="1">Multi-pass membrane protein</topology>
    </subcellularLocation>
</comment>
<gene>
    <name evidence="7" type="ORF">GIY30_18470</name>
</gene>
<evidence type="ECO:0000256" key="6">
    <source>
        <dbReference type="SAM" id="Phobius"/>
    </source>
</evidence>
<sequence length="89" mass="10058">MTLNGLLAERYVRTWIILVLLAVVGPILSLQMHAGTPVAVVVLALAAYKVRLVGLDFMEIRHARRELRWIFEFYCVALWLVLVGALVLL</sequence>
<keyword evidence="4 6" id="KW-1133">Transmembrane helix</keyword>
<accession>A0A6L7GXG0</accession>
<dbReference type="RefSeq" id="WP_160903505.1">
    <property type="nucleotide sequence ID" value="NZ_CP102850.1"/>
</dbReference>
<evidence type="ECO:0000256" key="4">
    <source>
        <dbReference type="ARBA" id="ARBA00022989"/>
    </source>
</evidence>
<protein>
    <recommendedName>
        <fullName evidence="9">Prokaryotic cytochrome C oxidase subunit IV family protein</fullName>
    </recommendedName>
</protein>
<keyword evidence="3 6" id="KW-0812">Transmembrane</keyword>
<evidence type="ECO:0008006" key="9">
    <source>
        <dbReference type="Google" id="ProtNLM"/>
    </source>
</evidence>
<organism evidence="7 8">
    <name type="scientific">Gordonia mangrovi</name>
    <dbReference type="NCBI Taxonomy" id="2665643"/>
    <lineage>
        <taxon>Bacteria</taxon>
        <taxon>Bacillati</taxon>
        <taxon>Actinomycetota</taxon>
        <taxon>Actinomycetes</taxon>
        <taxon>Mycobacteriales</taxon>
        <taxon>Gordoniaceae</taxon>
        <taxon>Gordonia</taxon>
    </lineage>
</organism>